<evidence type="ECO:0000313" key="2">
    <source>
        <dbReference type="EMBL" id="PCH44113.1"/>
    </source>
</evidence>
<evidence type="ECO:0000313" key="3">
    <source>
        <dbReference type="Proteomes" id="UP000218811"/>
    </source>
</evidence>
<protein>
    <submittedName>
        <fullName evidence="2">Uncharacterized protein</fullName>
    </submittedName>
</protein>
<gene>
    <name evidence="2" type="ORF">WOLCODRAFT_154150</name>
</gene>
<dbReference type="AlphaFoldDB" id="A0A2H3JVU8"/>
<name>A0A2H3JVU8_WOLCO</name>
<accession>A0A2H3JVU8</accession>
<reference evidence="2 3" key="1">
    <citation type="journal article" date="2012" name="Science">
        <title>The Paleozoic origin of enzymatic lignin decomposition reconstructed from 31 fungal genomes.</title>
        <authorList>
            <person name="Floudas D."/>
            <person name="Binder M."/>
            <person name="Riley R."/>
            <person name="Barry K."/>
            <person name="Blanchette R.A."/>
            <person name="Henrissat B."/>
            <person name="Martinez A.T."/>
            <person name="Otillar R."/>
            <person name="Spatafora J.W."/>
            <person name="Yadav J.S."/>
            <person name="Aerts A."/>
            <person name="Benoit I."/>
            <person name="Boyd A."/>
            <person name="Carlson A."/>
            <person name="Copeland A."/>
            <person name="Coutinho P.M."/>
            <person name="de Vries R.P."/>
            <person name="Ferreira P."/>
            <person name="Findley K."/>
            <person name="Foster B."/>
            <person name="Gaskell J."/>
            <person name="Glotzer D."/>
            <person name="Gorecki P."/>
            <person name="Heitman J."/>
            <person name="Hesse C."/>
            <person name="Hori C."/>
            <person name="Igarashi K."/>
            <person name="Jurgens J.A."/>
            <person name="Kallen N."/>
            <person name="Kersten P."/>
            <person name="Kohler A."/>
            <person name="Kuees U."/>
            <person name="Kumar T.K.A."/>
            <person name="Kuo A."/>
            <person name="LaButti K."/>
            <person name="Larrondo L.F."/>
            <person name="Lindquist E."/>
            <person name="Ling A."/>
            <person name="Lombard V."/>
            <person name="Lucas S."/>
            <person name="Lundell T."/>
            <person name="Martin R."/>
            <person name="McLaughlin D.J."/>
            <person name="Morgenstern I."/>
            <person name="Morin E."/>
            <person name="Murat C."/>
            <person name="Nagy L.G."/>
            <person name="Nolan M."/>
            <person name="Ohm R.A."/>
            <person name="Patyshakuliyeva A."/>
            <person name="Rokas A."/>
            <person name="Ruiz-Duenas F.J."/>
            <person name="Sabat G."/>
            <person name="Salamov A."/>
            <person name="Samejima M."/>
            <person name="Schmutz J."/>
            <person name="Slot J.C."/>
            <person name="St John F."/>
            <person name="Stenlid J."/>
            <person name="Sun H."/>
            <person name="Sun S."/>
            <person name="Syed K."/>
            <person name="Tsang A."/>
            <person name="Wiebenga A."/>
            <person name="Young D."/>
            <person name="Pisabarro A."/>
            <person name="Eastwood D.C."/>
            <person name="Martin F."/>
            <person name="Cullen D."/>
            <person name="Grigoriev I.V."/>
            <person name="Hibbett D.S."/>
        </authorList>
    </citation>
    <scope>NUCLEOTIDE SEQUENCE [LARGE SCALE GENOMIC DNA]</scope>
    <source>
        <strain evidence="2 3">MD-104</strain>
    </source>
</reference>
<evidence type="ECO:0000256" key="1">
    <source>
        <dbReference type="SAM" id="MobiDB-lite"/>
    </source>
</evidence>
<sequence>MEKPKPMHIVGVPPLLLRALVDELRVCATGMEREETVVKGASPELRGERPVGAAPPKARIEEIS</sequence>
<keyword evidence="3" id="KW-1185">Reference proteome</keyword>
<dbReference type="EMBL" id="KB468157">
    <property type="protein sequence ID" value="PCH44113.1"/>
    <property type="molecule type" value="Genomic_DNA"/>
</dbReference>
<feature type="region of interest" description="Disordered" evidence="1">
    <location>
        <begin position="38"/>
        <end position="64"/>
    </location>
</feature>
<proteinExistence type="predicted"/>
<dbReference type="Proteomes" id="UP000218811">
    <property type="component" value="Unassembled WGS sequence"/>
</dbReference>
<organism evidence="2 3">
    <name type="scientific">Wolfiporia cocos (strain MD-104)</name>
    <name type="common">Brown rot fungus</name>
    <dbReference type="NCBI Taxonomy" id="742152"/>
    <lineage>
        <taxon>Eukaryota</taxon>
        <taxon>Fungi</taxon>
        <taxon>Dikarya</taxon>
        <taxon>Basidiomycota</taxon>
        <taxon>Agaricomycotina</taxon>
        <taxon>Agaricomycetes</taxon>
        <taxon>Polyporales</taxon>
        <taxon>Phaeolaceae</taxon>
        <taxon>Wolfiporia</taxon>
    </lineage>
</organism>